<gene>
    <name evidence="3" type="ORF">CINC_LOCUS8985</name>
</gene>
<dbReference type="InterPro" id="IPR013087">
    <property type="entry name" value="Znf_C2H2_type"/>
</dbReference>
<keyword evidence="4" id="KW-1185">Reference proteome</keyword>
<name>A0A9P0BWN2_CHRIL</name>
<dbReference type="Proteomes" id="UP001154114">
    <property type="component" value="Chromosome 29"/>
</dbReference>
<feature type="region of interest" description="Disordered" evidence="1">
    <location>
        <begin position="351"/>
        <end position="371"/>
    </location>
</feature>
<feature type="compositionally biased region" description="Basic and acidic residues" evidence="1">
    <location>
        <begin position="351"/>
        <end position="365"/>
    </location>
</feature>
<proteinExistence type="predicted"/>
<protein>
    <recommendedName>
        <fullName evidence="2">C2H2-type domain-containing protein</fullName>
    </recommendedName>
</protein>
<evidence type="ECO:0000256" key="1">
    <source>
        <dbReference type="SAM" id="MobiDB-lite"/>
    </source>
</evidence>
<feature type="region of interest" description="Disordered" evidence="1">
    <location>
        <begin position="30"/>
        <end position="54"/>
    </location>
</feature>
<dbReference type="EMBL" id="LR824032">
    <property type="protein sequence ID" value="CAH0599873.1"/>
    <property type="molecule type" value="Genomic_DNA"/>
</dbReference>
<dbReference type="OrthoDB" id="7447234at2759"/>
<organism evidence="3 4">
    <name type="scientific">Chrysodeixis includens</name>
    <name type="common">Soybean looper</name>
    <name type="synonym">Pseudoplusia includens</name>
    <dbReference type="NCBI Taxonomy" id="689277"/>
    <lineage>
        <taxon>Eukaryota</taxon>
        <taxon>Metazoa</taxon>
        <taxon>Ecdysozoa</taxon>
        <taxon>Arthropoda</taxon>
        <taxon>Hexapoda</taxon>
        <taxon>Insecta</taxon>
        <taxon>Pterygota</taxon>
        <taxon>Neoptera</taxon>
        <taxon>Endopterygota</taxon>
        <taxon>Lepidoptera</taxon>
        <taxon>Glossata</taxon>
        <taxon>Ditrysia</taxon>
        <taxon>Noctuoidea</taxon>
        <taxon>Noctuidae</taxon>
        <taxon>Plusiinae</taxon>
        <taxon>Chrysodeixis</taxon>
    </lineage>
</organism>
<reference evidence="3" key="1">
    <citation type="submission" date="2021-12" db="EMBL/GenBank/DDBJ databases">
        <authorList>
            <person name="King R."/>
        </authorList>
    </citation>
    <scope>NUCLEOTIDE SEQUENCE</scope>
</reference>
<dbReference type="AlphaFoldDB" id="A0A9P0BWN2"/>
<feature type="compositionally biased region" description="Basic and acidic residues" evidence="1">
    <location>
        <begin position="30"/>
        <end position="47"/>
    </location>
</feature>
<accession>A0A9P0BWN2</accession>
<evidence type="ECO:0000259" key="2">
    <source>
        <dbReference type="SMART" id="SM00355"/>
    </source>
</evidence>
<feature type="domain" description="C2H2-type" evidence="2">
    <location>
        <begin position="144"/>
        <end position="167"/>
    </location>
</feature>
<dbReference type="SMART" id="SM00355">
    <property type="entry name" value="ZnF_C2H2"/>
    <property type="match status" value="2"/>
</dbReference>
<evidence type="ECO:0000313" key="3">
    <source>
        <dbReference type="EMBL" id="CAH0599873.1"/>
    </source>
</evidence>
<feature type="domain" description="C2H2-type" evidence="2">
    <location>
        <begin position="3"/>
        <end position="25"/>
    </location>
</feature>
<evidence type="ECO:0000313" key="4">
    <source>
        <dbReference type="Proteomes" id="UP001154114"/>
    </source>
</evidence>
<sequence>MTHCCSQCAFTAQFESALNMHRQLHHASDEYCEKKKSPRAPSEKTEAVPRASSIASSQYGMSKNKGMKLVGRTSSATRLLDKLRARICRSRPLFSHPEEASETGVEVQGPETSIVSDCTSKDLKLEASGSRVTVMTLKEVKETFGCHLCSFDADRITVLDRHLLNDHKIGLESLLKLVMAKTRDGLSEGTPNVYGTVYGIRQPYYRPPDEIIEEGEFVIETVTPKIKILKHSATNTELQWCDPDFIPDLKDNCKRITREIDKLVKVGIPLEECDKDEFFMKMQNLNECMCKFVDSSNTLKKVLAKEFDSKHNVREHLSLDQPFFDLCLGDSRNTSRVWERAHSDNIEKARSKYGENNSRGEKKFTSESFYF</sequence>